<dbReference type="InterPro" id="IPR015424">
    <property type="entry name" value="PyrdxlP-dep_Trfase"/>
</dbReference>
<protein>
    <submittedName>
        <fullName evidence="7">Aminotransferase DegT</fullName>
    </submittedName>
</protein>
<dbReference type="InterPro" id="IPR000653">
    <property type="entry name" value="DegT/StrS_aminotransferase"/>
</dbReference>
<evidence type="ECO:0000256" key="2">
    <source>
        <dbReference type="ARBA" id="ARBA00022576"/>
    </source>
</evidence>
<evidence type="ECO:0000256" key="4">
    <source>
        <dbReference type="ARBA" id="ARBA00022898"/>
    </source>
</evidence>
<evidence type="ECO:0000256" key="1">
    <source>
        <dbReference type="ARBA" id="ARBA00001933"/>
    </source>
</evidence>
<reference evidence="7" key="2">
    <citation type="submission" date="2020-09" db="EMBL/GenBank/DDBJ databases">
        <authorList>
            <person name="Sun Q."/>
            <person name="Zhou Y."/>
        </authorList>
    </citation>
    <scope>NUCLEOTIDE SEQUENCE</scope>
    <source>
        <strain evidence="7">CGMCC 4.7403</strain>
    </source>
</reference>
<dbReference type="RefSeq" id="WP_189781588.1">
    <property type="nucleotide sequence ID" value="NZ_BNAT01000004.1"/>
</dbReference>
<dbReference type="Gene3D" id="3.40.640.10">
    <property type="entry name" value="Type I PLP-dependent aspartate aminotransferase-like (Major domain)"/>
    <property type="match status" value="1"/>
</dbReference>
<evidence type="ECO:0000256" key="3">
    <source>
        <dbReference type="ARBA" id="ARBA00022679"/>
    </source>
</evidence>
<dbReference type="AlphaFoldDB" id="A0A919GHX7"/>
<dbReference type="PANTHER" id="PTHR30244:SF34">
    <property type="entry name" value="DTDP-4-AMINO-4,6-DIDEOXYGALACTOSE TRANSAMINASE"/>
    <property type="match status" value="1"/>
</dbReference>
<evidence type="ECO:0000256" key="6">
    <source>
        <dbReference type="RuleBase" id="RU004508"/>
    </source>
</evidence>
<keyword evidence="2 7" id="KW-0032">Aminotransferase</keyword>
<evidence type="ECO:0000313" key="7">
    <source>
        <dbReference type="EMBL" id="GHH84737.1"/>
    </source>
</evidence>
<dbReference type="CDD" id="cd00616">
    <property type="entry name" value="AHBA_syn"/>
    <property type="match status" value="1"/>
</dbReference>
<evidence type="ECO:0000313" key="8">
    <source>
        <dbReference type="Proteomes" id="UP000603227"/>
    </source>
</evidence>
<accession>A0A919GHX7</accession>
<dbReference type="GO" id="GO:0030170">
    <property type="term" value="F:pyridoxal phosphate binding"/>
    <property type="evidence" value="ECO:0007669"/>
    <property type="project" value="TreeGrafter"/>
</dbReference>
<proteinExistence type="inferred from homology"/>
<dbReference type="PANTHER" id="PTHR30244">
    <property type="entry name" value="TRANSAMINASE"/>
    <property type="match status" value="1"/>
</dbReference>
<keyword evidence="3" id="KW-0808">Transferase</keyword>
<dbReference type="Proteomes" id="UP000603227">
    <property type="component" value="Unassembled WGS sequence"/>
</dbReference>
<comment type="similarity">
    <text evidence="5">Belongs to the DegT/DnrJ/EryC1 family. L-glutamine:2-deoxy-scyllo-inosose/scyllo-inosose aminotransferase subfamily.</text>
</comment>
<dbReference type="InterPro" id="IPR015421">
    <property type="entry name" value="PyrdxlP-dep_Trfase_major"/>
</dbReference>
<dbReference type="GO" id="GO:0008483">
    <property type="term" value="F:transaminase activity"/>
    <property type="evidence" value="ECO:0007669"/>
    <property type="project" value="UniProtKB-KW"/>
</dbReference>
<dbReference type="Gene3D" id="3.90.1150.10">
    <property type="entry name" value="Aspartate Aminotransferase, domain 1"/>
    <property type="match status" value="1"/>
</dbReference>
<keyword evidence="8" id="KW-1185">Reference proteome</keyword>
<organism evidence="7 8">
    <name type="scientific">Streptomyces capitiformicae</name>
    <dbReference type="NCBI Taxonomy" id="2014920"/>
    <lineage>
        <taxon>Bacteria</taxon>
        <taxon>Bacillati</taxon>
        <taxon>Actinomycetota</taxon>
        <taxon>Actinomycetes</taxon>
        <taxon>Kitasatosporales</taxon>
        <taxon>Streptomycetaceae</taxon>
        <taxon>Streptomyces</taxon>
    </lineage>
</organism>
<name>A0A919GHX7_9ACTN</name>
<dbReference type="EMBL" id="BNAT01000004">
    <property type="protein sequence ID" value="GHH84737.1"/>
    <property type="molecule type" value="Genomic_DNA"/>
</dbReference>
<comment type="cofactor">
    <cofactor evidence="1">
        <name>pyridoxal 5'-phosphate</name>
        <dbReference type="ChEBI" id="CHEBI:597326"/>
    </cofactor>
</comment>
<comment type="caution">
    <text evidence="7">The sequence shown here is derived from an EMBL/GenBank/DDBJ whole genome shotgun (WGS) entry which is preliminary data.</text>
</comment>
<dbReference type="InterPro" id="IPR015422">
    <property type="entry name" value="PyrdxlP-dep_Trfase_small"/>
</dbReference>
<dbReference type="Pfam" id="PF01041">
    <property type="entry name" value="DegT_DnrJ_EryC1"/>
    <property type="match status" value="1"/>
</dbReference>
<dbReference type="GO" id="GO:0000271">
    <property type="term" value="P:polysaccharide biosynthetic process"/>
    <property type="evidence" value="ECO:0007669"/>
    <property type="project" value="TreeGrafter"/>
</dbReference>
<keyword evidence="4 6" id="KW-0663">Pyridoxal phosphate</keyword>
<sequence>MERLAIRGGQPVRAQGAWPVWPQFDEGTRAALLDAVESSRWTVSWPSRLGRPALERTFAEQFARYHGVPHCVAVDHGSSALVVALEALDIGPGDEVVVPAVTWVATASAVLRVGALPVIADVDPETGCLSPDTVRAALSPRTRAVIAVHLACTVADIDGLLQLTEARGIGLIEDCAQAHGALWRGRPVGTFGALGTFSFQQGKVLSGGEGGAVITSDEKLYRRAQELRADSRTYAPVHVAPGEMEIVQSGTVIGANYCLSDLHSAILIDQLPRLDAQHEHRAAMAERLLASLAKLGDFTGIPVPPECDRRSVYKFGVRFRPGTFGSASVAEVAQALSAELDRAVYPADDPLYRNVLFRPETKARFSGIWTESGRRQAVERPYPGAETYHATTLLFHHSALLADQGAMDDIAEAFAKVQRLTDQLETVSG</sequence>
<evidence type="ECO:0000256" key="5">
    <source>
        <dbReference type="ARBA" id="ARBA00038398"/>
    </source>
</evidence>
<reference evidence="7" key="1">
    <citation type="journal article" date="2014" name="Int. J. Syst. Evol. Microbiol.">
        <title>Complete genome sequence of Corynebacterium casei LMG S-19264T (=DSM 44701T), isolated from a smear-ripened cheese.</title>
        <authorList>
            <consortium name="US DOE Joint Genome Institute (JGI-PGF)"/>
            <person name="Walter F."/>
            <person name="Albersmeier A."/>
            <person name="Kalinowski J."/>
            <person name="Ruckert C."/>
        </authorList>
    </citation>
    <scope>NUCLEOTIDE SEQUENCE</scope>
    <source>
        <strain evidence="7">CGMCC 4.7403</strain>
    </source>
</reference>
<gene>
    <name evidence="7" type="ORF">GCM10017771_14780</name>
</gene>
<dbReference type="SUPFAM" id="SSF53383">
    <property type="entry name" value="PLP-dependent transferases"/>
    <property type="match status" value="1"/>
</dbReference>